<dbReference type="InterPro" id="IPR037125">
    <property type="entry name" value="YajI-like_sf"/>
</dbReference>
<dbReference type="Proteomes" id="UP000036196">
    <property type="component" value="Unassembled WGS sequence"/>
</dbReference>
<name>A0A089PUL3_PLUGE</name>
<dbReference type="EMBL" id="LDZF01000007">
    <property type="protein sequence ID" value="KMK14419.1"/>
    <property type="molecule type" value="Genomic_DNA"/>
</dbReference>
<protein>
    <submittedName>
        <fullName evidence="4">DUF3251 domain-containing protein</fullName>
    </submittedName>
</protein>
<keyword evidence="1" id="KW-0732">Signal</keyword>
<keyword evidence="5" id="KW-1185">Reference proteome</keyword>
<sequence>MTRRYLRLLALGSALTLSACAQQGEVKQMKQDVRTLNKAMSQLNQETVKITQQNALNAKSASGVYLLPSANTPARLQSQIGMLRMSLVNISKSDDGMRATLRIEGESSAPLPAFSATVEWGRIVGTTRSYEEVDVQRRLINAPKSALSPSDISIPLQLSGIDPAQHVFVRVHDIQPTDAP</sequence>
<dbReference type="STRING" id="61647.LG71_23275"/>
<evidence type="ECO:0000259" key="2">
    <source>
        <dbReference type="Pfam" id="PF11622"/>
    </source>
</evidence>
<evidence type="ECO:0000313" key="3">
    <source>
        <dbReference type="EMBL" id="KMK14419.1"/>
    </source>
</evidence>
<proteinExistence type="predicted"/>
<reference evidence="4" key="2">
    <citation type="submission" date="2023-08" db="EMBL/GenBank/DDBJ databases">
        <title>WGS of pathogenic bacterial species, Los Angeles County Public Health Laboratories.</title>
        <authorList>
            <person name="Garrigues J.M."/>
            <person name="Green N.M."/>
        </authorList>
    </citation>
    <scope>NUCLEOTIDE SEQUENCE</scope>
    <source>
        <strain evidence="4">LACPHL-BACT-2023-00068</strain>
    </source>
</reference>
<dbReference type="eggNOG" id="COG4238">
    <property type="taxonomic scope" value="Bacteria"/>
</dbReference>
<accession>A0A089PUL3</accession>
<organism evidence="3 5">
    <name type="scientific">Pluralibacter gergoviae</name>
    <name type="common">Enterobacter gergoviae</name>
    <dbReference type="NCBI Taxonomy" id="61647"/>
    <lineage>
        <taxon>Bacteria</taxon>
        <taxon>Pseudomonadati</taxon>
        <taxon>Pseudomonadota</taxon>
        <taxon>Gammaproteobacteria</taxon>
        <taxon>Enterobacterales</taxon>
        <taxon>Enterobacteriaceae</taxon>
        <taxon>Pluralibacter</taxon>
    </lineage>
</organism>
<feature type="domain" description="DUF3251" evidence="2">
    <location>
        <begin position="20"/>
        <end position="177"/>
    </location>
</feature>
<dbReference type="InterPro" id="IPR021658">
    <property type="entry name" value="DUF3251"/>
</dbReference>
<dbReference type="Pfam" id="PF11622">
    <property type="entry name" value="DUF3251"/>
    <property type="match status" value="1"/>
</dbReference>
<feature type="chain" id="PRO_5015029646" evidence="1">
    <location>
        <begin position="22"/>
        <end position="180"/>
    </location>
</feature>
<dbReference type="GeneID" id="61383735"/>
<evidence type="ECO:0000313" key="4">
    <source>
        <dbReference type="EMBL" id="MDQ2310202.1"/>
    </source>
</evidence>
<dbReference type="PROSITE" id="PS51257">
    <property type="entry name" value="PROKAR_LIPOPROTEIN"/>
    <property type="match status" value="1"/>
</dbReference>
<dbReference type="AlphaFoldDB" id="A0A089PUL3"/>
<dbReference type="RefSeq" id="WP_043085661.1">
    <property type="nucleotide sequence ID" value="NZ_CBCSIS010000008.1"/>
</dbReference>
<dbReference type="EMBL" id="JAVDNV010000009">
    <property type="protein sequence ID" value="MDQ2310202.1"/>
    <property type="molecule type" value="Genomic_DNA"/>
</dbReference>
<dbReference type="NCBIfam" id="NF008575">
    <property type="entry name" value="PRK11530.1"/>
    <property type="match status" value="1"/>
</dbReference>
<reference evidence="3 5" key="1">
    <citation type="submission" date="2015-05" db="EMBL/GenBank/DDBJ databases">
        <title>Genome sequences of Pluralibacter gergoviae.</title>
        <authorList>
            <person name="Greninger A.L."/>
            <person name="Miller S."/>
        </authorList>
    </citation>
    <scope>NUCLEOTIDE SEQUENCE [LARGE SCALE GENOMIC DNA]</scope>
    <source>
        <strain evidence="3 5">JS81F13</strain>
    </source>
</reference>
<feature type="signal peptide" evidence="1">
    <location>
        <begin position="1"/>
        <end position="21"/>
    </location>
</feature>
<comment type="caution">
    <text evidence="3">The sequence shown here is derived from an EMBL/GenBank/DDBJ whole genome shotgun (WGS) entry which is preliminary data.</text>
</comment>
<evidence type="ECO:0000256" key="1">
    <source>
        <dbReference type="SAM" id="SignalP"/>
    </source>
</evidence>
<dbReference type="Proteomes" id="UP001236270">
    <property type="component" value="Unassembled WGS sequence"/>
</dbReference>
<evidence type="ECO:0000313" key="5">
    <source>
        <dbReference type="Proteomes" id="UP000036196"/>
    </source>
</evidence>
<dbReference type="PATRIC" id="fig|61647.14.peg.4776"/>
<gene>
    <name evidence="3" type="ORF">ABW06_08785</name>
    <name evidence="4" type="ORF">RBJ30_14010</name>
</gene>
<dbReference type="Gene3D" id="2.60.40.1620">
    <property type="entry name" value="Lipoprotein YajI-like"/>
    <property type="match status" value="1"/>
</dbReference>
<dbReference type="KEGG" id="pge:LG71_23275"/>